<name>A0A5B8REK2_9ZZZZ</name>
<dbReference type="GO" id="GO:0005975">
    <property type="term" value="P:carbohydrate metabolic process"/>
    <property type="evidence" value="ECO:0007669"/>
    <property type="project" value="InterPro"/>
</dbReference>
<reference evidence="3" key="1">
    <citation type="submission" date="2019-06" db="EMBL/GenBank/DDBJ databases">
        <authorList>
            <person name="Murdoch R.W."/>
            <person name="Fathepure B."/>
        </authorList>
    </citation>
    <scope>NUCLEOTIDE SEQUENCE</scope>
</reference>
<evidence type="ECO:0000259" key="2">
    <source>
        <dbReference type="PROSITE" id="PS51677"/>
    </source>
</evidence>
<dbReference type="InterPro" id="IPR002509">
    <property type="entry name" value="NODB_dom"/>
</dbReference>
<accession>A0A5B8REK2</accession>
<evidence type="ECO:0000256" key="1">
    <source>
        <dbReference type="ARBA" id="ARBA00022729"/>
    </source>
</evidence>
<keyword evidence="1" id="KW-0732">Signal</keyword>
<evidence type="ECO:0000313" key="3">
    <source>
        <dbReference type="EMBL" id="QEA07041.1"/>
    </source>
</evidence>
<feature type="domain" description="NodB homology" evidence="2">
    <location>
        <begin position="73"/>
        <end position="256"/>
    </location>
</feature>
<dbReference type="InterPro" id="IPR051398">
    <property type="entry name" value="Polysacch_Deacetylase"/>
</dbReference>
<dbReference type="Pfam" id="PF01522">
    <property type="entry name" value="Polysacc_deac_1"/>
    <property type="match status" value="1"/>
</dbReference>
<proteinExistence type="predicted"/>
<gene>
    <name evidence="3" type="ORF">KBTEX_03385</name>
</gene>
<dbReference type="Gene3D" id="3.20.20.370">
    <property type="entry name" value="Glycoside hydrolase/deacetylase"/>
    <property type="match status" value="1"/>
</dbReference>
<dbReference type="SUPFAM" id="SSF88713">
    <property type="entry name" value="Glycoside hydrolase/deacetylase"/>
    <property type="match status" value="1"/>
</dbReference>
<protein>
    <recommendedName>
        <fullName evidence="2">NodB homology domain-containing protein</fullName>
    </recommendedName>
</protein>
<dbReference type="PROSITE" id="PS51677">
    <property type="entry name" value="NODB"/>
    <property type="match status" value="1"/>
</dbReference>
<dbReference type="PANTHER" id="PTHR34216:SF7">
    <property type="entry name" value="POLY-BETA-1,6-N-ACETYL-D-GLUCOSAMINE N-DEACETYLASE"/>
    <property type="match status" value="1"/>
</dbReference>
<sequence>MSRSSIPSAAPPVSVLMYHQVGPFASPASHRAGYCHVRRFGAQMAWLRRFGYHVIGLDRLLDGLFGDTPLPPRAVVLTFDDGYENFREHAWPILRRHGFPATVFLVADRIGGRAEWLGDGQTRAALMDADTVRALHAEGVTFGSHTLSHPRLSRLEEAEQRREIVDSKARLEDILGAEVRHFCYPYGDYDARSRDLVAEAGYASGLTCIRGAANTADNPLEIPRKAISYGDNLLGYLWKLHAKHARKDRGGTARAA</sequence>
<dbReference type="CDD" id="cd10918">
    <property type="entry name" value="CE4_NodB_like_5s_6s"/>
    <property type="match status" value="1"/>
</dbReference>
<dbReference type="PANTHER" id="PTHR34216">
    <property type="match status" value="1"/>
</dbReference>
<dbReference type="GO" id="GO:0016810">
    <property type="term" value="F:hydrolase activity, acting on carbon-nitrogen (but not peptide) bonds"/>
    <property type="evidence" value="ECO:0007669"/>
    <property type="project" value="InterPro"/>
</dbReference>
<organism evidence="3">
    <name type="scientific">uncultured organism</name>
    <dbReference type="NCBI Taxonomy" id="155900"/>
    <lineage>
        <taxon>unclassified sequences</taxon>
        <taxon>environmental samples</taxon>
    </lineage>
</organism>
<dbReference type="AlphaFoldDB" id="A0A5B8REK2"/>
<dbReference type="InterPro" id="IPR011330">
    <property type="entry name" value="Glyco_hydro/deAcase_b/a-brl"/>
</dbReference>
<dbReference type="EMBL" id="MN079195">
    <property type="protein sequence ID" value="QEA07041.1"/>
    <property type="molecule type" value="Genomic_DNA"/>
</dbReference>